<reference evidence="2" key="1">
    <citation type="journal article" date="2009" name="PLoS Genet.">
        <title>Sequencing, mapping, and analysis of 27,455 maize full-length cDNAs.</title>
        <authorList>
            <person name="Soderlund C."/>
            <person name="Descour A."/>
            <person name="Kudrna D."/>
            <person name="Bomhoff M."/>
            <person name="Boyd L."/>
            <person name="Currie J."/>
            <person name="Angelova A."/>
            <person name="Collura K."/>
            <person name="Wissotski M."/>
            <person name="Ashley E."/>
            <person name="Morrow D."/>
            <person name="Fernandes J."/>
            <person name="Walbot V."/>
            <person name="Yu Y."/>
        </authorList>
    </citation>
    <scope>NUCLEOTIDE SEQUENCE</scope>
    <source>
        <strain evidence="2">B73</strain>
    </source>
</reference>
<feature type="region of interest" description="Disordered" evidence="1">
    <location>
        <begin position="85"/>
        <end position="110"/>
    </location>
</feature>
<reference evidence="2" key="2">
    <citation type="submission" date="2012-06" db="EMBL/GenBank/DDBJ databases">
        <authorList>
            <person name="Yu Y."/>
            <person name="Currie J."/>
            <person name="Lomeli R."/>
            <person name="Angelova A."/>
            <person name="Collura K."/>
            <person name="Wissotski M."/>
            <person name="Campos D."/>
            <person name="Kudrna D."/>
            <person name="Golser W."/>
            <person name="Ashely E."/>
            <person name="Descour A."/>
            <person name="Fernandes J."/>
            <person name="Soderlund C."/>
            <person name="Walbot V."/>
        </authorList>
    </citation>
    <scope>NUCLEOTIDE SEQUENCE</scope>
    <source>
        <strain evidence="2">B73</strain>
    </source>
</reference>
<dbReference type="EMBL" id="BT085146">
    <property type="protein sequence ID" value="ACR35499.1"/>
    <property type="molecule type" value="mRNA"/>
</dbReference>
<proteinExistence type="evidence at transcript level"/>
<sequence>MWRRPRPRNSTAALASDMFSTTVYGDRLVMGWRSMYMSISSSVRSRSSTLMPFPDPALAKSNGASRRKTSAAPVLTRSLVKIRPCSSTSRWERRTRPQSSGAGANGGSSITGNPLWPVLLRVWTTVPTRSTLEKVTSGPDTTSPATRLRVHGSACTSR</sequence>
<evidence type="ECO:0000313" key="2">
    <source>
        <dbReference type="EMBL" id="ACR35499.1"/>
    </source>
</evidence>
<name>C4J2U9_MAIZE</name>
<organism evidence="2">
    <name type="scientific">Zea mays</name>
    <name type="common">Maize</name>
    <dbReference type="NCBI Taxonomy" id="4577"/>
    <lineage>
        <taxon>Eukaryota</taxon>
        <taxon>Viridiplantae</taxon>
        <taxon>Streptophyta</taxon>
        <taxon>Embryophyta</taxon>
        <taxon>Tracheophyta</taxon>
        <taxon>Spermatophyta</taxon>
        <taxon>Magnoliopsida</taxon>
        <taxon>Liliopsida</taxon>
        <taxon>Poales</taxon>
        <taxon>Poaceae</taxon>
        <taxon>PACMAD clade</taxon>
        <taxon>Panicoideae</taxon>
        <taxon>Andropogonodae</taxon>
        <taxon>Andropogoneae</taxon>
        <taxon>Tripsacinae</taxon>
        <taxon>Zea</taxon>
    </lineage>
</organism>
<accession>C4J2U9</accession>
<dbReference type="AlphaFoldDB" id="C4J2U9"/>
<feature type="region of interest" description="Disordered" evidence="1">
    <location>
        <begin position="57"/>
        <end position="76"/>
    </location>
</feature>
<feature type="region of interest" description="Disordered" evidence="1">
    <location>
        <begin position="131"/>
        <end position="158"/>
    </location>
</feature>
<evidence type="ECO:0000256" key="1">
    <source>
        <dbReference type="SAM" id="MobiDB-lite"/>
    </source>
</evidence>
<protein>
    <submittedName>
        <fullName evidence="2">Uncharacterized protein</fullName>
    </submittedName>
</protein>
<feature type="compositionally biased region" description="Polar residues" evidence="1">
    <location>
        <begin position="131"/>
        <end position="145"/>
    </location>
</feature>